<sequence length="37" mass="3940">MKTRHRCLFGVDPAVSIESAELASVMTSTQDATGSDK</sequence>
<accession>A0A841JN75</accession>
<gene>
    <name evidence="1" type="ORF">HNQ77_000744</name>
</gene>
<protein>
    <submittedName>
        <fullName evidence="1">Uncharacterized protein</fullName>
    </submittedName>
</protein>
<reference evidence="1 2" key="1">
    <citation type="submission" date="2020-08" db="EMBL/GenBank/DDBJ databases">
        <title>Genomic Encyclopedia of Type Strains, Phase IV (KMG-IV): sequencing the most valuable type-strain genomes for metagenomic binning, comparative biology and taxonomic classification.</title>
        <authorList>
            <person name="Goeker M."/>
        </authorList>
    </citation>
    <scope>NUCLEOTIDE SEQUENCE [LARGE SCALE GENOMIC DNA]</scope>
    <source>
        <strain evidence="1 2">DSM 103733</strain>
    </source>
</reference>
<keyword evidence="2" id="KW-1185">Reference proteome</keyword>
<dbReference type="AlphaFoldDB" id="A0A841JN75"/>
<evidence type="ECO:0000313" key="2">
    <source>
        <dbReference type="Proteomes" id="UP000538666"/>
    </source>
</evidence>
<evidence type="ECO:0000313" key="1">
    <source>
        <dbReference type="EMBL" id="MBB6142806.1"/>
    </source>
</evidence>
<dbReference type="Proteomes" id="UP000538666">
    <property type="component" value="Unassembled WGS sequence"/>
</dbReference>
<proteinExistence type="predicted"/>
<name>A0A841JN75_9BACT</name>
<comment type="caution">
    <text evidence="1">The sequence shown here is derived from an EMBL/GenBank/DDBJ whole genome shotgun (WGS) entry which is preliminary data.</text>
</comment>
<dbReference type="EMBL" id="JACHEK010000001">
    <property type="protein sequence ID" value="MBB6142806.1"/>
    <property type="molecule type" value="Genomic_DNA"/>
</dbReference>
<organism evidence="1 2">
    <name type="scientific">Silvibacterium bohemicum</name>
    <dbReference type="NCBI Taxonomy" id="1577686"/>
    <lineage>
        <taxon>Bacteria</taxon>
        <taxon>Pseudomonadati</taxon>
        <taxon>Acidobacteriota</taxon>
        <taxon>Terriglobia</taxon>
        <taxon>Terriglobales</taxon>
        <taxon>Acidobacteriaceae</taxon>
        <taxon>Silvibacterium</taxon>
    </lineage>
</organism>